<dbReference type="AlphaFoldDB" id="A0A023B2N9"/>
<evidence type="ECO:0000313" key="1">
    <source>
        <dbReference type="EMBL" id="EZG51316.1"/>
    </source>
</evidence>
<comment type="caution">
    <text evidence="1">The sequence shown here is derived from an EMBL/GenBank/DDBJ whole genome shotgun (WGS) entry which is preliminary data.</text>
</comment>
<evidence type="ECO:0000313" key="2">
    <source>
        <dbReference type="Proteomes" id="UP000019763"/>
    </source>
</evidence>
<proteinExistence type="predicted"/>
<dbReference type="EMBL" id="AFNH02000928">
    <property type="protein sequence ID" value="EZG51316.1"/>
    <property type="molecule type" value="Genomic_DNA"/>
</dbReference>
<dbReference type="RefSeq" id="XP_011131980.1">
    <property type="nucleotide sequence ID" value="XM_011133678.1"/>
</dbReference>
<gene>
    <name evidence="1" type="ORF">GNI_124690</name>
</gene>
<organism evidence="1 2">
    <name type="scientific">Gregarina niphandrodes</name>
    <name type="common">Septate eugregarine</name>
    <dbReference type="NCBI Taxonomy" id="110365"/>
    <lineage>
        <taxon>Eukaryota</taxon>
        <taxon>Sar</taxon>
        <taxon>Alveolata</taxon>
        <taxon>Apicomplexa</taxon>
        <taxon>Conoidasida</taxon>
        <taxon>Gregarinasina</taxon>
        <taxon>Eugregarinorida</taxon>
        <taxon>Gregarinidae</taxon>
        <taxon>Gregarina</taxon>
    </lineage>
</organism>
<dbReference type="GeneID" id="22914401"/>
<dbReference type="Proteomes" id="UP000019763">
    <property type="component" value="Unassembled WGS sequence"/>
</dbReference>
<name>A0A023B2N9_GRENI</name>
<protein>
    <submittedName>
        <fullName evidence="1">Uncharacterized protein</fullName>
    </submittedName>
</protein>
<reference evidence="1" key="1">
    <citation type="submission" date="2013-12" db="EMBL/GenBank/DDBJ databases">
        <authorList>
            <person name="Omoto C.K."/>
            <person name="Sibley D."/>
            <person name="Venepally P."/>
            <person name="Hadjithomas M."/>
            <person name="Karamycheva S."/>
            <person name="Brunk B."/>
            <person name="Roos D."/>
            <person name="Caler E."/>
            <person name="Lorenzi H."/>
        </authorList>
    </citation>
    <scope>NUCLEOTIDE SEQUENCE</scope>
</reference>
<sequence>MVTPNGVVNTTRMQVEVERYGQPGSTFQVHQGKVRRFERSEDPQLESIIHQYSQNLEDETAAQTLGITGGKRPRNA</sequence>
<dbReference type="VEuPathDB" id="CryptoDB:GNI_124690"/>
<accession>A0A023B2N9</accession>
<keyword evidence="2" id="KW-1185">Reference proteome</keyword>